<keyword evidence="2" id="KW-1185">Reference proteome</keyword>
<evidence type="ECO:0000313" key="2">
    <source>
        <dbReference type="Proteomes" id="UP001165413"/>
    </source>
</evidence>
<name>A0AA41WZE6_9ALTE</name>
<proteinExistence type="predicted"/>
<dbReference type="AlphaFoldDB" id="A0AA41WZE6"/>
<organism evidence="1 2">
    <name type="scientific">Opacimonas viscosa</name>
    <dbReference type="NCBI Taxonomy" id="2961944"/>
    <lineage>
        <taxon>Bacteria</taxon>
        <taxon>Pseudomonadati</taxon>
        <taxon>Pseudomonadota</taxon>
        <taxon>Gammaproteobacteria</taxon>
        <taxon>Alteromonadales</taxon>
        <taxon>Alteromonadaceae</taxon>
        <taxon>Opacimonas</taxon>
    </lineage>
</organism>
<dbReference type="Proteomes" id="UP001165413">
    <property type="component" value="Unassembled WGS sequence"/>
</dbReference>
<comment type="caution">
    <text evidence="1">The sequence shown here is derived from an EMBL/GenBank/DDBJ whole genome shotgun (WGS) entry which is preliminary data.</text>
</comment>
<protein>
    <submittedName>
        <fullName evidence="1">Glycosyltransferase family 2 protein</fullName>
    </submittedName>
</protein>
<accession>A0AA41WZE6</accession>
<dbReference type="InterPro" id="IPR029044">
    <property type="entry name" value="Nucleotide-diphossugar_trans"/>
</dbReference>
<dbReference type="EMBL" id="JANATA010000015">
    <property type="protein sequence ID" value="MCP3429125.1"/>
    <property type="molecule type" value="Genomic_DNA"/>
</dbReference>
<dbReference type="PANTHER" id="PTHR43179:SF7">
    <property type="entry name" value="RHAMNOSYLTRANSFERASE WBBL"/>
    <property type="match status" value="1"/>
</dbReference>
<dbReference type="PANTHER" id="PTHR43179">
    <property type="entry name" value="RHAMNOSYLTRANSFERASE WBBL"/>
    <property type="match status" value="1"/>
</dbReference>
<dbReference type="RefSeq" id="WP_254101103.1">
    <property type="nucleotide sequence ID" value="NZ_JANATA010000015.1"/>
</dbReference>
<dbReference type="Gene3D" id="3.90.550.10">
    <property type="entry name" value="Spore Coat Polysaccharide Biosynthesis Protein SpsA, Chain A"/>
    <property type="match status" value="1"/>
</dbReference>
<evidence type="ECO:0000313" key="1">
    <source>
        <dbReference type="EMBL" id="MCP3429125.1"/>
    </source>
</evidence>
<reference evidence="1" key="1">
    <citation type="submission" date="2022-07" db="EMBL/GenBank/DDBJ databases">
        <title>Characterization of the Novel Bacterium Alteromonas immobilis LMIT006 and Alteromonas gregis LMIT007.</title>
        <authorList>
            <person name="Lin X."/>
        </authorList>
    </citation>
    <scope>NUCLEOTIDE SEQUENCE</scope>
    <source>
        <strain evidence="1">LMIT007</strain>
    </source>
</reference>
<dbReference type="SUPFAM" id="SSF53448">
    <property type="entry name" value="Nucleotide-diphospho-sugar transferases"/>
    <property type="match status" value="1"/>
</dbReference>
<sequence>MNVYISVVSHGHSSLINQLSCLPELAKRYKVIVKSNKLGDSFCGLNNNSNFHWIDKSYGLGFGHNNNIVFNFCRSTLGMNQSDYFIVLNPDVFIESNEIDLLIKKMIESNSKLAAINLYKDYDGIIHDYSIRKFPSLMQFAKSFLGLGNSSLIDKSVISAPCKVDWAAGSFLGFVVSHYAALNGFDENYFMYCEDIDICYRSHLLGEKVTYFPQIRAVHLTKHANRKLFSKHFYWHVISAIRFLLSKFGLTQLNSSCN</sequence>
<gene>
    <name evidence="1" type="ORF">NLF92_09240</name>
</gene>